<dbReference type="SMART" id="SM00855">
    <property type="entry name" value="PGAM"/>
    <property type="match status" value="1"/>
</dbReference>
<evidence type="ECO:0000313" key="1">
    <source>
        <dbReference type="EMBL" id="KPV47987.1"/>
    </source>
</evidence>
<dbReference type="CDD" id="cd07067">
    <property type="entry name" value="HP_PGM_like"/>
    <property type="match status" value="1"/>
</dbReference>
<accession>A0A0P9D5J2</accession>
<reference evidence="1 2" key="1">
    <citation type="submission" date="2015-09" db="EMBL/GenBank/DDBJ databases">
        <title>Draft genome sequence of Kouleothrix aurantiaca JCM 19913.</title>
        <authorList>
            <person name="Hemp J."/>
        </authorList>
    </citation>
    <scope>NUCLEOTIDE SEQUENCE [LARGE SCALE GENOMIC DNA]</scope>
    <source>
        <strain evidence="1 2">COM-B</strain>
    </source>
</reference>
<dbReference type="InterPro" id="IPR013078">
    <property type="entry name" value="His_Pase_superF_clade-1"/>
</dbReference>
<name>A0A0P9D5J2_9CHLR</name>
<feature type="non-terminal residue" evidence="1">
    <location>
        <position position="98"/>
    </location>
</feature>
<comment type="caution">
    <text evidence="1">The sequence shown here is derived from an EMBL/GenBank/DDBJ whole genome shotgun (WGS) entry which is preliminary data.</text>
</comment>
<proteinExistence type="predicted"/>
<organism evidence="1 2">
    <name type="scientific">Kouleothrix aurantiaca</name>
    <dbReference type="NCBI Taxonomy" id="186479"/>
    <lineage>
        <taxon>Bacteria</taxon>
        <taxon>Bacillati</taxon>
        <taxon>Chloroflexota</taxon>
        <taxon>Chloroflexia</taxon>
        <taxon>Chloroflexales</taxon>
        <taxon>Roseiflexineae</taxon>
        <taxon>Roseiflexaceae</taxon>
        <taxon>Kouleothrix</taxon>
    </lineage>
</organism>
<dbReference type="InterPro" id="IPR029033">
    <property type="entry name" value="His_PPase_superfam"/>
</dbReference>
<dbReference type="EMBL" id="LJCR01003045">
    <property type="protein sequence ID" value="KPV47987.1"/>
    <property type="molecule type" value="Genomic_DNA"/>
</dbReference>
<dbReference type="Gene3D" id="3.40.50.1240">
    <property type="entry name" value="Phosphoglycerate mutase-like"/>
    <property type="match status" value="1"/>
</dbReference>
<dbReference type="SUPFAM" id="SSF53254">
    <property type="entry name" value="Phosphoglycerate mutase-like"/>
    <property type="match status" value="1"/>
</dbReference>
<dbReference type="Proteomes" id="UP000050509">
    <property type="component" value="Unassembled WGS sequence"/>
</dbReference>
<dbReference type="Pfam" id="PF00300">
    <property type="entry name" value="His_Phos_1"/>
    <property type="match status" value="1"/>
</dbReference>
<dbReference type="AlphaFoldDB" id="A0A0P9D5J2"/>
<keyword evidence="2" id="KW-1185">Reference proteome</keyword>
<protein>
    <submittedName>
        <fullName evidence="1">Phosphoglycerate mutase</fullName>
    </submittedName>
</protein>
<evidence type="ECO:0000313" key="2">
    <source>
        <dbReference type="Proteomes" id="UP000050509"/>
    </source>
</evidence>
<sequence length="98" mass="10637">MKQTLYLIRHCQATGQAPEAPLTPEGERQAVALAAALAPFAIEQIVSSPYMRATQSVTPLAELLDLPIHTDARLVERVLSGAPIDDWVNALRATFDDV</sequence>
<gene>
    <name evidence="1" type="ORF">SE17_40485</name>
</gene>